<sequence>MNELSRTDVAERLTWTAARAHGTTLDSLGLNPLGLNSLSQNALGQHPPVRHDASGNRRSRRVPLARSQGAAASPPETTPGLKFGWLIARPIRPRDVRVAVGVSPSGPRIECLQIATGQWCPPEYATWFPVRSAAVMYAHDMGYQLRQDVQILYRIRER</sequence>
<name>A0A5M6CXT1_9BACT</name>
<keyword evidence="3" id="KW-1185">Reference proteome</keyword>
<organism evidence="2 3">
    <name type="scientific">Roseiconus nitratireducens</name>
    <dbReference type="NCBI Taxonomy" id="2605748"/>
    <lineage>
        <taxon>Bacteria</taxon>
        <taxon>Pseudomonadati</taxon>
        <taxon>Planctomycetota</taxon>
        <taxon>Planctomycetia</taxon>
        <taxon>Pirellulales</taxon>
        <taxon>Pirellulaceae</taxon>
        <taxon>Roseiconus</taxon>
    </lineage>
</organism>
<evidence type="ECO:0000256" key="1">
    <source>
        <dbReference type="SAM" id="MobiDB-lite"/>
    </source>
</evidence>
<dbReference type="AlphaFoldDB" id="A0A5M6CXT1"/>
<proteinExistence type="predicted"/>
<dbReference type="EMBL" id="VWOX01000015">
    <property type="protein sequence ID" value="KAA5540028.1"/>
    <property type="molecule type" value="Genomic_DNA"/>
</dbReference>
<dbReference type="RefSeq" id="WP_150078821.1">
    <property type="nucleotide sequence ID" value="NZ_VWOX01000015.1"/>
</dbReference>
<evidence type="ECO:0000313" key="3">
    <source>
        <dbReference type="Proteomes" id="UP000324479"/>
    </source>
</evidence>
<accession>A0A5M6CXT1</accession>
<gene>
    <name evidence="2" type="ORF">FYK55_22175</name>
</gene>
<dbReference type="Proteomes" id="UP000324479">
    <property type="component" value="Unassembled WGS sequence"/>
</dbReference>
<comment type="caution">
    <text evidence="2">The sequence shown here is derived from an EMBL/GenBank/DDBJ whole genome shotgun (WGS) entry which is preliminary data.</text>
</comment>
<feature type="region of interest" description="Disordered" evidence="1">
    <location>
        <begin position="39"/>
        <end position="78"/>
    </location>
</feature>
<evidence type="ECO:0000313" key="2">
    <source>
        <dbReference type="EMBL" id="KAA5540028.1"/>
    </source>
</evidence>
<reference evidence="2 3" key="1">
    <citation type="submission" date="2019-08" db="EMBL/GenBank/DDBJ databases">
        <authorList>
            <person name="Dhanesh K."/>
            <person name="Kumar G."/>
            <person name="Sasikala C."/>
            <person name="Venkata Ramana C."/>
        </authorList>
    </citation>
    <scope>NUCLEOTIDE SEQUENCE [LARGE SCALE GENOMIC DNA]</scope>
    <source>
        <strain evidence="2 3">JC645</strain>
    </source>
</reference>
<protein>
    <submittedName>
        <fullName evidence="2">Uncharacterized protein</fullName>
    </submittedName>
</protein>